<keyword evidence="3" id="KW-0378">Hydrolase</keyword>
<dbReference type="AlphaFoldDB" id="A0A964UNH2"/>
<keyword evidence="8" id="KW-1185">Reference proteome</keyword>
<dbReference type="GO" id="GO:0046872">
    <property type="term" value="F:metal ion binding"/>
    <property type="evidence" value="ECO:0007669"/>
    <property type="project" value="UniProtKB-KW"/>
</dbReference>
<dbReference type="GO" id="GO:0016811">
    <property type="term" value="F:hydrolase activity, acting on carbon-nitrogen (but not peptide) bonds, in linear amides"/>
    <property type="evidence" value="ECO:0007669"/>
    <property type="project" value="TreeGrafter"/>
</dbReference>
<comment type="similarity">
    <text evidence="5">Belongs to the creatininase superfamily.</text>
</comment>
<evidence type="ECO:0000256" key="6">
    <source>
        <dbReference type="SAM" id="MobiDB-lite"/>
    </source>
</evidence>
<evidence type="ECO:0000256" key="5">
    <source>
        <dbReference type="ARBA" id="ARBA00024029"/>
    </source>
</evidence>
<dbReference type="PANTHER" id="PTHR35005:SF1">
    <property type="entry name" value="2-AMINO-5-FORMYLAMINO-6-RIBOSYLAMINOPYRIMIDIN-4(3H)-ONE 5'-MONOPHOSPHATE DEFORMYLASE"/>
    <property type="match status" value="1"/>
</dbReference>
<dbReference type="Pfam" id="PF02633">
    <property type="entry name" value="Creatininase"/>
    <property type="match status" value="1"/>
</dbReference>
<dbReference type="InterPro" id="IPR003785">
    <property type="entry name" value="Creatininase/forma_Hydrolase"/>
</dbReference>
<dbReference type="Proteomes" id="UP000598297">
    <property type="component" value="Unassembled WGS sequence"/>
</dbReference>
<dbReference type="SUPFAM" id="SSF102215">
    <property type="entry name" value="Creatininase"/>
    <property type="match status" value="1"/>
</dbReference>
<reference evidence="7" key="1">
    <citation type="submission" date="2020-01" db="EMBL/GenBank/DDBJ databases">
        <title>Whole-genome analyses of novel actinobacteria.</title>
        <authorList>
            <person name="Sahin N."/>
        </authorList>
    </citation>
    <scope>NUCLEOTIDE SEQUENCE</scope>
    <source>
        <strain evidence="7">YC537</strain>
    </source>
</reference>
<protein>
    <submittedName>
        <fullName evidence="7">Mycofactocin biosynthesis peptidyl-dipeptidase MftE</fullName>
    </submittedName>
</protein>
<gene>
    <name evidence="7" type="primary">mftE</name>
    <name evidence="7" type="ORF">GUY60_10625</name>
</gene>
<keyword evidence="2" id="KW-0479">Metal-binding</keyword>
<comment type="caution">
    <text evidence="7">The sequence shown here is derived from an EMBL/GenBank/DDBJ whole genome shotgun (WGS) entry which is preliminary data.</text>
</comment>
<dbReference type="EMBL" id="JAAAHS010000056">
    <property type="protein sequence ID" value="NBE51867.1"/>
    <property type="molecule type" value="Genomic_DNA"/>
</dbReference>
<proteinExistence type="inferred from homology"/>
<feature type="region of interest" description="Disordered" evidence="6">
    <location>
        <begin position="1"/>
        <end position="32"/>
    </location>
</feature>
<dbReference type="PANTHER" id="PTHR35005">
    <property type="entry name" value="3-DEHYDRO-SCYLLO-INOSOSE HYDROLASE"/>
    <property type="match status" value="1"/>
</dbReference>
<dbReference type="InterPro" id="IPR024087">
    <property type="entry name" value="Creatininase-like_sf"/>
</dbReference>
<dbReference type="Gene3D" id="3.40.50.10310">
    <property type="entry name" value="Creatininase"/>
    <property type="match status" value="1"/>
</dbReference>
<evidence type="ECO:0000256" key="1">
    <source>
        <dbReference type="ARBA" id="ARBA00001947"/>
    </source>
</evidence>
<name>A0A964UNH2_9ACTN</name>
<comment type="cofactor">
    <cofactor evidence="1">
        <name>Zn(2+)</name>
        <dbReference type="ChEBI" id="CHEBI:29105"/>
    </cofactor>
</comment>
<dbReference type="InterPro" id="IPR023871">
    <property type="entry name" value="MftE"/>
</dbReference>
<evidence type="ECO:0000256" key="3">
    <source>
        <dbReference type="ARBA" id="ARBA00022801"/>
    </source>
</evidence>
<evidence type="ECO:0000256" key="2">
    <source>
        <dbReference type="ARBA" id="ARBA00022723"/>
    </source>
</evidence>
<evidence type="ECO:0000256" key="4">
    <source>
        <dbReference type="ARBA" id="ARBA00022833"/>
    </source>
</evidence>
<evidence type="ECO:0000313" key="8">
    <source>
        <dbReference type="Proteomes" id="UP000598297"/>
    </source>
</evidence>
<keyword evidence="4" id="KW-0862">Zinc</keyword>
<evidence type="ECO:0000313" key="7">
    <source>
        <dbReference type="EMBL" id="NBE51867.1"/>
    </source>
</evidence>
<organism evidence="7 8">
    <name type="scientific">Streptomyces boluensis</name>
    <dbReference type="NCBI Taxonomy" id="1775135"/>
    <lineage>
        <taxon>Bacteria</taxon>
        <taxon>Bacillati</taxon>
        <taxon>Actinomycetota</taxon>
        <taxon>Actinomycetes</taxon>
        <taxon>Kitasatosporales</taxon>
        <taxon>Streptomycetaceae</taxon>
        <taxon>Streptomyces</taxon>
    </lineage>
</organism>
<accession>A0A964UNH2</accession>
<dbReference type="GO" id="GO:0009231">
    <property type="term" value="P:riboflavin biosynthetic process"/>
    <property type="evidence" value="ECO:0007669"/>
    <property type="project" value="TreeGrafter"/>
</dbReference>
<dbReference type="OrthoDB" id="9801445at2"/>
<sequence length="267" mass="27600">MTSASAHRTHPGRGIGTAEPPAPSGSGARAGGLPAGLGRLTWPEAGLDGRTLLIPVGSLEQHGPHLPLDTDTRIAAALASGLAARRRDVVVAPAIPYGSSGEHQDFPGTVSVGQRALELFIVELVRSSSLSYARTVLVNGHGGNGETLRRAARQLRGEGRDIALWAPHEPDGDAHAGRTETSLMLALCPELVRLELAAPGSTAPLAALLPQLRAEGMRAVTANGVLGDPTGANSTEGHALFETMLQRLDRAVAPPAVAPRATEGRTR</sequence>
<dbReference type="RefSeq" id="WP_161696270.1">
    <property type="nucleotide sequence ID" value="NZ_JAAAHS010000056.1"/>
</dbReference>
<dbReference type="NCBIfam" id="TIGR03964">
    <property type="entry name" value="mycofact_creat"/>
    <property type="match status" value="1"/>
</dbReference>